<comment type="caution">
    <text evidence="7">The sequence shown here is derived from an EMBL/GenBank/DDBJ whole genome shotgun (WGS) entry which is preliminary data.</text>
</comment>
<evidence type="ECO:0000313" key="8">
    <source>
        <dbReference type="Proteomes" id="UP000315889"/>
    </source>
</evidence>
<name>A0A520MD02_9GAMM</name>
<dbReference type="InterPro" id="IPR006140">
    <property type="entry name" value="D-isomer_DH_NAD-bd"/>
</dbReference>
<dbReference type="GO" id="GO:0016616">
    <property type="term" value="F:oxidoreductase activity, acting on the CH-OH group of donors, NAD or NADP as acceptor"/>
    <property type="evidence" value="ECO:0007669"/>
    <property type="project" value="InterPro"/>
</dbReference>
<keyword evidence="2 4" id="KW-0560">Oxidoreductase</keyword>
<evidence type="ECO:0000256" key="1">
    <source>
        <dbReference type="ARBA" id="ARBA00005854"/>
    </source>
</evidence>
<evidence type="ECO:0000313" key="7">
    <source>
        <dbReference type="EMBL" id="RZO19084.1"/>
    </source>
</evidence>
<evidence type="ECO:0000256" key="3">
    <source>
        <dbReference type="ARBA" id="ARBA00023027"/>
    </source>
</evidence>
<dbReference type="CDD" id="cd12162">
    <property type="entry name" value="2-Hacid_dh_4"/>
    <property type="match status" value="1"/>
</dbReference>
<dbReference type="PROSITE" id="PS00670">
    <property type="entry name" value="D_2_HYDROXYACID_DH_2"/>
    <property type="match status" value="1"/>
</dbReference>
<comment type="similarity">
    <text evidence="1 4">Belongs to the D-isomer specific 2-hydroxyacid dehydrogenase family.</text>
</comment>
<dbReference type="InterPro" id="IPR036291">
    <property type="entry name" value="NAD(P)-bd_dom_sf"/>
</dbReference>
<feature type="domain" description="D-isomer specific 2-hydroxyacid dehydrogenase NAD-binding" evidence="6">
    <location>
        <begin position="109"/>
        <end position="288"/>
    </location>
</feature>
<dbReference type="SUPFAM" id="SSF51735">
    <property type="entry name" value="NAD(P)-binding Rossmann-fold domains"/>
    <property type="match status" value="1"/>
</dbReference>
<sequence length="319" mass="34689">MQGVILDFDSVGPSDLDLSKLYDLPVKWKIYSHCLPEQVTERITDADIVLINKAPLLAPQIEQAKRLKLISIFATGTNIIDLKAARKRDIVVSNAVSYGTGSVVQHVWSLILSLTTKLDEYRKAAMDGSWEDSHFFCVMDFSVRELQGKTLGIVGAGELGMGVAKIAEAFGMDVIFAALPGRKHATQSNRIPFKELLAKADILSLHCPLTEQTTKLIGAEELALMKRSSILINTSRGALVDEAALKNALQQGEIAGAASDVLSVEPPVDGNVLLDTAIPNFILTPHVAWIAKEARQRLIEQVAGNVEAFLEGNPRNQVL</sequence>
<dbReference type="PANTHER" id="PTHR43761">
    <property type="entry name" value="D-ISOMER SPECIFIC 2-HYDROXYACID DEHYDROGENASE FAMILY PROTEIN (AFU_ORTHOLOGUE AFUA_1G13630)"/>
    <property type="match status" value="1"/>
</dbReference>
<dbReference type="EMBL" id="SHBP01000020">
    <property type="protein sequence ID" value="RZO19084.1"/>
    <property type="molecule type" value="Genomic_DNA"/>
</dbReference>
<evidence type="ECO:0000259" key="5">
    <source>
        <dbReference type="Pfam" id="PF00389"/>
    </source>
</evidence>
<dbReference type="Pfam" id="PF00389">
    <property type="entry name" value="2-Hacid_dh"/>
    <property type="match status" value="1"/>
</dbReference>
<accession>A0A520MD02</accession>
<evidence type="ECO:0000256" key="2">
    <source>
        <dbReference type="ARBA" id="ARBA00023002"/>
    </source>
</evidence>
<dbReference type="PROSITE" id="PS00671">
    <property type="entry name" value="D_2_HYDROXYACID_DH_3"/>
    <property type="match status" value="1"/>
</dbReference>
<dbReference type="Proteomes" id="UP000315889">
    <property type="component" value="Unassembled WGS sequence"/>
</dbReference>
<evidence type="ECO:0000259" key="6">
    <source>
        <dbReference type="Pfam" id="PF02826"/>
    </source>
</evidence>
<dbReference type="GO" id="GO:0051287">
    <property type="term" value="F:NAD binding"/>
    <property type="evidence" value="ECO:0007669"/>
    <property type="project" value="InterPro"/>
</dbReference>
<dbReference type="InterPro" id="IPR050418">
    <property type="entry name" value="D-iso_2-hydroxyacid_DH_PdxB"/>
</dbReference>
<dbReference type="InterPro" id="IPR029753">
    <property type="entry name" value="D-isomer_DH_CS"/>
</dbReference>
<evidence type="ECO:0000256" key="4">
    <source>
        <dbReference type="RuleBase" id="RU003719"/>
    </source>
</evidence>
<keyword evidence="3" id="KW-0520">NAD</keyword>
<dbReference type="Gene3D" id="3.40.50.720">
    <property type="entry name" value="NAD(P)-binding Rossmann-like Domain"/>
    <property type="match status" value="2"/>
</dbReference>
<dbReference type="AlphaFoldDB" id="A0A520MD02"/>
<dbReference type="Pfam" id="PF02826">
    <property type="entry name" value="2-Hacid_dh_C"/>
    <property type="match status" value="1"/>
</dbReference>
<proteinExistence type="inferred from homology"/>
<organism evidence="7 8">
    <name type="scientific">SAR92 clade bacterium</name>
    <dbReference type="NCBI Taxonomy" id="2315479"/>
    <lineage>
        <taxon>Bacteria</taxon>
        <taxon>Pseudomonadati</taxon>
        <taxon>Pseudomonadota</taxon>
        <taxon>Gammaproteobacteria</taxon>
        <taxon>Cellvibrionales</taxon>
        <taxon>Porticoccaceae</taxon>
        <taxon>SAR92 clade</taxon>
    </lineage>
</organism>
<reference evidence="7 8" key="1">
    <citation type="submission" date="2019-02" db="EMBL/GenBank/DDBJ databases">
        <title>Prokaryotic population dynamics and viral predation in marine succession experiment using metagenomics: the confinement effect.</title>
        <authorList>
            <person name="Haro-Moreno J.M."/>
            <person name="Rodriguez-Valera F."/>
            <person name="Lopez-Perez M."/>
        </authorList>
    </citation>
    <scope>NUCLEOTIDE SEQUENCE [LARGE SCALE GENOMIC DNA]</scope>
    <source>
        <strain evidence="7">MED-G170</strain>
    </source>
</reference>
<dbReference type="InterPro" id="IPR006139">
    <property type="entry name" value="D-isomer_2_OHA_DH_cat_dom"/>
</dbReference>
<feature type="domain" description="D-isomer specific 2-hydroxyacid dehydrogenase catalytic" evidence="5">
    <location>
        <begin position="29"/>
        <end position="318"/>
    </location>
</feature>
<protein>
    <submittedName>
        <fullName evidence="7">D-2-hydroxyacid dehydrogenase</fullName>
    </submittedName>
</protein>
<gene>
    <name evidence="7" type="ORF">EVB03_09140</name>
</gene>
<dbReference type="PANTHER" id="PTHR43761:SF1">
    <property type="entry name" value="D-ISOMER SPECIFIC 2-HYDROXYACID DEHYDROGENASE CATALYTIC DOMAIN-CONTAINING PROTEIN-RELATED"/>
    <property type="match status" value="1"/>
</dbReference>
<dbReference type="SUPFAM" id="SSF52283">
    <property type="entry name" value="Formate/glycerate dehydrogenase catalytic domain-like"/>
    <property type="match status" value="1"/>
</dbReference>